<evidence type="ECO:0000256" key="1">
    <source>
        <dbReference type="SAM" id="MobiDB-lite"/>
    </source>
</evidence>
<organism evidence="2">
    <name type="scientific">Arion vulgaris</name>
    <dbReference type="NCBI Taxonomy" id="1028688"/>
    <lineage>
        <taxon>Eukaryota</taxon>
        <taxon>Metazoa</taxon>
        <taxon>Spiralia</taxon>
        <taxon>Lophotrochozoa</taxon>
        <taxon>Mollusca</taxon>
        <taxon>Gastropoda</taxon>
        <taxon>Heterobranchia</taxon>
        <taxon>Euthyneura</taxon>
        <taxon>Panpulmonata</taxon>
        <taxon>Eupulmonata</taxon>
        <taxon>Stylommatophora</taxon>
        <taxon>Helicina</taxon>
        <taxon>Arionoidea</taxon>
        <taxon>Arionidae</taxon>
        <taxon>Arion</taxon>
    </lineage>
</organism>
<feature type="region of interest" description="Disordered" evidence="1">
    <location>
        <begin position="82"/>
        <end position="111"/>
    </location>
</feature>
<name>A0A0B7C1Z8_9EUPU</name>
<gene>
    <name evidence="2" type="primary">ORF220762</name>
</gene>
<feature type="compositionally biased region" description="Basic and acidic residues" evidence="1">
    <location>
        <begin position="99"/>
        <end position="111"/>
    </location>
</feature>
<feature type="non-terminal residue" evidence="2">
    <location>
        <position position="140"/>
    </location>
</feature>
<sequence length="140" mass="15808">LPKPKNVFPVSTNSNSHSTISENCSQDMSAYLPASPDVSLKGYTTSQEYHIDSSNNLYVKISKNTSQTCNKRVDTYCKPGWNSFNSHNKRSNSSVQTQSKHEPTNFDNSNKKDYVSGLLPEMMSPYKFLHTDADLLPEMY</sequence>
<proteinExistence type="predicted"/>
<reference evidence="2" key="1">
    <citation type="submission" date="2014-12" db="EMBL/GenBank/DDBJ databases">
        <title>Insight into the proteome of Arion vulgaris.</title>
        <authorList>
            <person name="Aradska J."/>
            <person name="Bulat T."/>
            <person name="Smidak R."/>
            <person name="Sarate P."/>
            <person name="Gangsoo J."/>
            <person name="Sialana F."/>
            <person name="Bilban M."/>
            <person name="Lubec G."/>
        </authorList>
    </citation>
    <scope>NUCLEOTIDE SEQUENCE</scope>
    <source>
        <tissue evidence="2">Skin</tissue>
    </source>
</reference>
<accession>A0A0B7C1Z8</accession>
<evidence type="ECO:0000313" key="2">
    <source>
        <dbReference type="EMBL" id="CEK99232.1"/>
    </source>
</evidence>
<protein>
    <submittedName>
        <fullName evidence="2">Uncharacterized protein</fullName>
    </submittedName>
</protein>
<feature type="region of interest" description="Disordered" evidence="1">
    <location>
        <begin position="1"/>
        <end position="21"/>
    </location>
</feature>
<dbReference type="AlphaFoldDB" id="A0A0B7C1Z8"/>
<feature type="compositionally biased region" description="Polar residues" evidence="1">
    <location>
        <begin position="82"/>
        <end position="98"/>
    </location>
</feature>
<feature type="compositionally biased region" description="Polar residues" evidence="1">
    <location>
        <begin position="9"/>
        <end position="21"/>
    </location>
</feature>
<feature type="non-terminal residue" evidence="2">
    <location>
        <position position="1"/>
    </location>
</feature>
<dbReference type="EMBL" id="HACG01052361">
    <property type="protein sequence ID" value="CEK99232.1"/>
    <property type="molecule type" value="Transcribed_RNA"/>
</dbReference>